<protein>
    <submittedName>
        <fullName evidence="2">Rpl6</fullName>
    </submittedName>
</protein>
<organism evidence="2">
    <name type="scientific">Laurentiella strenua</name>
    <dbReference type="NCBI Taxonomy" id="114681"/>
    <lineage>
        <taxon>Eukaryota</taxon>
        <taxon>Sar</taxon>
        <taxon>Alveolata</taxon>
        <taxon>Ciliophora</taxon>
        <taxon>Intramacronucleata</taxon>
        <taxon>Spirotrichea</taxon>
        <taxon>Stichotrichia</taxon>
        <taxon>Sporadotrichida</taxon>
        <taxon>Oxytrichidae</taxon>
        <taxon>Stylonychinae</taxon>
        <taxon>Laurentiella</taxon>
    </lineage>
</organism>
<keyword evidence="2" id="KW-0496">Mitochondrion</keyword>
<evidence type="ECO:0000313" key="2">
    <source>
        <dbReference type="EMBL" id="APW82429.1"/>
    </source>
</evidence>
<reference evidence="2" key="1">
    <citation type="submission" date="2016-07" db="EMBL/GenBank/DDBJ databases">
        <title>Mitochondrial genome evolution in stichotrich ciliates.</title>
        <authorList>
            <person name="Chen X."/>
            <person name="Landweber L."/>
        </authorList>
    </citation>
    <scope>NUCLEOTIDE SEQUENCE</scope>
</reference>
<keyword evidence="1" id="KW-1133">Transmembrane helix</keyword>
<dbReference type="SUPFAM" id="SSF56053">
    <property type="entry name" value="Ribosomal protein L6"/>
    <property type="match status" value="1"/>
</dbReference>
<name>A0A2I4PES5_9SPIT</name>
<evidence type="ECO:0000256" key="1">
    <source>
        <dbReference type="SAM" id="Phobius"/>
    </source>
</evidence>
<dbReference type="GO" id="GO:0006412">
    <property type="term" value="P:translation"/>
    <property type="evidence" value="ECO:0007669"/>
    <property type="project" value="InterPro"/>
</dbReference>
<dbReference type="GO" id="GO:0019843">
    <property type="term" value="F:rRNA binding"/>
    <property type="evidence" value="ECO:0007669"/>
    <property type="project" value="InterPro"/>
</dbReference>
<dbReference type="Gene3D" id="3.90.930.12">
    <property type="entry name" value="Ribosomal protein L6, alpha-beta domain"/>
    <property type="match status" value="1"/>
</dbReference>
<geneLocation type="mitochondrion" evidence="2"/>
<dbReference type="GO" id="GO:0005840">
    <property type="term" value="C:ribosome"/>
    <property type="evidence" value="ECO:0007669"/>
    <property type="project" value="InterPro"/>
</dbReference>
<keyword evidence="1" id="KW-0472">Membrane</keyword>
<feature type="transmembrane region" description="Helical" evidence="1">
    <location>
        <begin position="72"/>
        <end position="91"/>
    </location>
</feature>
<sequence>MIFFLKWYGKNYQKTSNFVINSAKYRKNKIKKNALFFRKKFINTNFKLYLYIPSIWDFLIFKTLAISCKKIIFFYSNFYFFYLPIFSNHIITHYSTFSNVFTFTLFFKNNFINLFWNNLKIIFYSFSKIFFKKLKFKGKGYYIYKNKRNVIALQFGYSHVKRLFLFYTYVKFLSKTSIIIFGLNTKNITKTSLILFNIRPINIFTGKGVRFTRQIIYRKTGKISSYR</sequence>
<dbReference type="AlphaFoldDB" id="A0A2I4PES5"/>
<dbReference type="InterPro" id="IPR036789">
    <property type="entry name" value="Ribosomal_uL6-like_a/b-dom_sf"/>
</dbReference>
<proteinExistence type="predicted"/>
<accession>A0A2I4PES5</accession>
<keyword evidence="1" id="KW-0812">Transmembrane</keyword>
<dbReference type="EMBL" id="KX529838">
    <property type="protein sequence ID" value="APW82429.1"/>
    <property type="molecule type" value="Genomic_DNA"/>
</dbReference>
<gene>
    <name evidence="2" type="primary">rpl6</name>
</gene>
<dbReference type="GO" id="GO:0003735">
    <property type="term" value="F:structural constituent of ribosome"/>
    <property type="evidence" value="ECO:0007669"/>
    <property type="project" value="InterPro"/>
</dbReference>